<keyword evidence="6 10" id="KW-0418">Kinase</keyword>
<evidence type="ECO:0000256" key="10">
    <source>
        <dbReference type="HAMAP-Rule" id="MF_00061"/>
    </source>
</evidence>
<evidence type="ECO:0000256" key="6">
    <source>
        <dbReference type="ARBA" id="ARBA00022777"/>
    </source>
</evidence>
<dbReference type="NCBIfam" id="TIGR00154">
    <property type="entry name" value="ispE"/>
    <property type="match status" value="1"/>
</dbReference>
<dbReference type="EMBL" id="CADIKM010000010">
    <property type="protein sequence ID" value="CAB3788398.1"/>
    <property type="molecule type" value="Genomic_DNA"/>
</dbReference>
<evidence type="ECO:0000256" key="2">
    <source>
        <dbReference type="ARBA" id="ARBA00012052"/>
    </source>
</evidence>
<dbReference type="InterPro" id="IPR006204">
    <property type="entry name" value="GHMP_kinase_N_dom"/>
</dbReference>
<protein>
    <recommendedName>
        <fullName evidence="3 10">4-diphosphocytidyl-2-C-methyl-D-erythritol kinase</fullName>
        <shortName evidence="10">CMK</shortName>
        <ecNumber evidence="2 10">2.7.1.148</ecNumber>
    </recommendedName>
    <alternativeName>
        <fullName evidence="9 10">4-(cytidine-5'-diphospho)-2-C-methyl-D-erythritol kinase</fullName>
    </alternativeName>
</protein>
<evidence type="ECO:0000256" key="7">
    <source>
        <dbReference type="ARBA" id="ARBA00022840"/>
    </source>
</evidence>
<keyword evidence="5 10" id="KW-0547">Nucleotide-binding</keyword>
<dbReference type="UniPathway" id="UPA00056">
    <property type="reaction ID" value="UER00094"/>
</dbReference>
<dbReference type="InterPro" id="IPR014721">
    <property type="entry name" value="Ribsml_uS5_D2-typ_fold_subgr"/>
</dbReference>
<proteinExistence type="inferred from homology"/>
<dbReference type="Proteomes" id="UP000494115">
    <property type="component" value="Unassembled WGS sequence"/>
</dbReference>
<dbReference type="Gene3D" id="3.30.230.10">
    <property type="match status" value="1"/>
</dbReference>
<evidence type="ECO:0000259" key="12">
    <source>
        <dbReference type="Pfam" id="PF08544"/>
    </source>
</evidence>
<keyword evidence="8 10" id="KW-0414">Isoprene biosynthesis</keyword>
<feature type="domain" description="GHMP kinase N-terminal" evidence="11">
    <location>
        <begin position="73"/>
        <end position="150"/>
    </location>
</feature>
<comment type="similarity">
    <text evidence="1 10">Belongs to the GHMP kinase family. IspE subfamily.</text>
</comment>
<feature type="active site" evidence="10">
    <location>
        <position position="17"/>
    </location>
</feature>
<comment type="catalytic activity">
    <reaction evidence="10">
        <text>4-CDP-2-C-methyl-D-erythritol + ATP = 4-CDP-2-C-methyl-D-erythritol 2-phosphate + ADP + H(+)</text>
        <dbReference type="Rhea" id="RHEA:18437"/>
        <dbReference type="ChEBI" id="CHEBI:15378"/>
        <dbReference type="ChEBI" id="CHEBI:30616"/>
        <dbReference type="ChEBI" id="CHEBI:57823"/>
        <dbReference type="ChEBI" id="CHEBI:57919"/>
        <dbReference type="ChEBI" id="CHEBI:456216"/>
        <dbReference type="EC" id="2.7.1.148"/>
    </reaction>
</comment>
<evidence type="ECO:0000313" key="13">
    <source>
        <dbReference type="EMBL" id="CAB3788398.1"/>
    </source>
</evidence>
<dbReference type="GO" id="GO:0016114">
    <property type="term" value="P:terpenoid biosynthetic process"/>
    <property type="evidence" value="ECO:0007669"/>
    <property type="project" value="UniProtKB-UniRule"/>
</dbReference>
<dbReference type="PANTHER" id="PTHR43527:SF2">
    <property type="entry name" value="4-DIPHOSPHOCYTIDYL-2-C-METHYL-D-ERYTHRITOL KINASE, CHLOROPLASTIC"/>
    <property type="match status" value="1"/>
</dbReference>
<feature type="binding site" evidence="10">
    <location>
        <begin position="100"/>
        <end position="110"/>
    </location>
    <ligand>
        <name>ATP</name>
        <dbReference type="ChEBI" id="CHEBI:30616"/>
    </ligand>
</feature>
<organism evidence="13 14">
    <name type="scientific">Pararobbsia alpina</name>
    <dbReference type="NCBI Taxonomy" id="621374"/>
    <lineage>
        <taxon>Bacteria</taxon>
        <taxon>Pseudomonadati</taxon>
        <taxon>Pseudomonadota</taxon>
        <taxon>Betaproteobacteria</taxon>
        <taxon>Burkholderiales</taxon>
        <taxon>Burkholderiaceae</taxon>
        <taxon>Pararobbsia</taxon>
    </lineage>
</organism>
<dbReference type="EC" id="2.7.1.148" evidence="2 10"/>
<evidence type="ECO:0000256" key="3">
    <source>
        <dbReference type="ARBA" id="ARBA00017473"/>
    </source>
</evidence>
<feature type="active site" evidence="10">
    <location>
        <position position="142"/>
    </location>
</feature>
<evidence type="ECO:0000259" key="11">
    <source>
        <dbReference type="Pfam" id="PF00288"/>
    </source>
</evidence>
<keyword evidence="4 10" id="KW-0808">Transferase</keyword>
<dbReference type="Pfam" id="PF00288">
    <property type="entry name" value="GHMP_kinases_N"/>
    <property type="match status" value="1"/>
</dbReference>
<dbReference type="Gene3D" id="3.30.70.890">
    <property type="entry name" value="GHMP kinase, C-terminal domain"/>
    <property type="match status" value="1"/>
</dbReference>
<dbReference type="GO" id="GO:0005524">
    <property type="term" value="F:ATP binding"/>
    <property type="evidence" value="ECO:0007669"/>
    <property type="project" value="UniProtKB-UniRule"/>
</dbReference>
<dbReference type="PANTHER" id="PTHR43527">
    <property type="entry name" value="4-DIPHOSPHOCYTIDYL-2-C-METHYL-D-ERYTHRITOL KINASE, CHLOROPLASTIC"/>
    <property type="match status" value="1"/>
</dbReference>
<evidence type="ECO:0000313" key="14">
    <source>
        <dbReference type="Proteomes" id="UP000494115"/>
    </source>
</evidence>
<gene>
    <name evidence="10 13" type="primary">ispE</name>
    <name evidence="13" type="ORF">LMG28138_02600</name>
</gene>
<accession>A0A6S7CF92</accession>
<dbReference type="GO" id="GO:0019288">
    <property type="term" value="P:isopentenyl diphosphate biosynthetic process, methylerythritol 4-phosphate pathway"/>
    <property type="evidence" value="ECO:0007669"/>
    <property type="project" value="UniProtKB-UniRule"/>
</dbReference>
<comment type="function">
    <text evidence="10">Catalyzes the phosphorylation of the position 2 hydroxy group of 4-diphosphocytidyl-2C-methyl-D-erythritol.</text>
</comment>
<dbReference type="GO" id="GO:0050515">
    <property type="term" value="F:4-(cytidine 5'-diphospho)-2-C-methyl-D-erythritol kinase activity"/>
    <property type="evidence" value="ECO:0007669"/>
    <property type="project" value="UniProtKB-UniRule"/>
</dbReference>
<evidence type="ECO:0000256" key="8">
    <source>
        <dbReference type="ARBA" id="ARBA00023229"/>
    </source>
</evidence>
<dbReference type="SUPFAM" id="SSF55060">
    <property type="entry name" value="GHMP Kinase, C-terminal domain"/>
    <property type="match status" value="1"/>
</dbReference>
<dbReference type="InterPro" id="IPR013750">
    <property type="entry name" value="GHMP_kinase_C_dom"/>
</dbReference>
<dbReference type="NCBIfam" id="NF011202">
    <property type="entry name" value="PRK14608.1"/>
    <property type="match status" value="1"/>
</dbReference>
<name>A0A6S7CF92_9BURK</name>
<evidence type="ECO:0000256" key="9">
    <source>
        <dbReference type="ARBA" id="ARBA00032554"/>
    </source>
</evidence>
<dbReference type="Pfam" id="PF08544">
    <property type="entry name" value="GHMP_kinases_C"/>
    <property type="match status" value="1"/>
</dbReference>
<dbReference type="PIRSF" id="PIRSF010376">
    <property type="entry name" value="IspE"/>
    <property type="match status" value="1"/>
</dbReference>
<dbReference type="AlphaFoldDB" id="A0A6S7CF92"/>
<dbReference type="HAMAP" id="MF_00061">
    <property type="entry name" value="IspE"/>
    <property type="match status" value="1"/>
</dbReference>
<dbReference type="RefSeq" id="WP_175105169.1">
    <property type="nucleotide sequence ID" value="NZ_CADIKM010000010.1"/>
</dbReference>
<dbReference type="InterPro" id="IPR004424">
    <property type="entry name" value="IspE"/>
</dbReference>
<dbReference type="SUPFAM" id="SSF54211">
    <property type="entry name" value="Ribosomal protein S5 domain 2-like"/>
    <property type="match status" value="1"/>
</dbReference>
<sequence length="294" mass="31789">MTTAYSATLRDCPAPAKLNLFLHITGRRPDGYHTLQTVFQLVDWGDVLHFGRRDDGEIRRVSELANVPADTDLTVRAARLLQAHTGTRYGVDIEIDKHLPMGGGIGGGSSDAATTLLALNRLWQTSVPRAELQQIALKLGADVPFFIFGQNAFASGVGEDLEAVELPSRHFLVVTPNAHVPTAEIFSDPELTRSSQAVTMTDFLAQNASTKGWPDSFGRNDMQNVVAKKYEEVAKVLDWLDIIAASRMTGSGACVFAAFPSQAAALDAQARVPAGWKSAVTASLQRHPLFNFAS</sequence>
<reference evidence="13 14" key="1">
    <citation type="submission" date="2020-04" db="EMBL/GenBank/DDBJ databases">
        <authorList>
            <person name="De Canck E."/>
        </authorList>
    </citation>
    <scope>NUCLEOTIDE SEQUENCE [LARGE SCALE GENOMIC DNA]</scope>
    <source>
        <strain evidence="13 14">LMG 28138</strain>
    </source>
</reference>
<evidence type="ECO:0000256" key="1">
    <source>
        <dbReference type="ARBA" id="ARBA00009684"/>
    </source>
</evidence>
<keyword evidence="7 10" id="KW-0067">ATP-binding</keyword>
<evidence type="ECO:0000256" key="5">
    <source>
        <dbReference type="ARBA" id="ARBA00022741"/>
    </source>
</evidence>
<keyword evidence="14" id="KW-1185">Reference proteome</keyword>
<evidence type="ECO:0000256" key="4">
    <source>
        <dbReference type="ARBA" id="ARBA00022679"/>
    </source>
</evidence>
<dbReference type="InterPro" id="IPR036554">
    <property type="entry name" value="GHMP_kinase_C_sf"/>
</dbReference>
<dbReference type="InterPro" id="IPR020568">
    <property type="entry name" value="Ribosomal_Su5_D2-typ_SF"/>
</dbReference>
<feature type="domain" description="GHMP kinase C-terminal" evidence="12">
    <location>
        <begin position="218"/>
        <end position="276"/>
    </location>
</feature>
<comment type="pathway">
    <text evidence="10">Isoprenoid biosynthesis; isopentenyl diphosphate biosynthesis via DXP pathway; isopentenyl diphosphate from 1-deoxy-D-xylulose 5-phosphate: step 3/6.</text>
</comment>